<comment type="cofactor">
    <cofactor evidence="5">
        <name>Fe(2+)</name>
        <dbReference type="ChEBI" id="CHEBI:29033"/>
    </cofactor>
    <text evidence="5">Binds 1 Fe(2+) ion per subunit.</text>
</comment>
<dbReference type="CDD" id="cd11372">
    <property type="entry name" value="RNase_PH_RRP46"/>
    <property type="match status" value="1"/>
</dbReference>
<dbReference type="Proteomes" id="UP000323000">
    <property type="component" value="Chromosome 5"/>
</dbReference>
<evidence type="ECO:0000313" key="8">
    <source>
        <dbReference type="Proteomes" id="UP000323000"/>
    </source>
</evidence>
<feature type="domain" description="Exoribonuclease phosphorolytic" evidence="6">
    <location>
        <begin position="13"/>
        <end position="57"/>
    </location>
</feature>
<proteinExistence type="inferred from homology"/>
<keyword evidence="3" id="KW-0560">Oxidoreductase</keyword>
<name>A0A5C7HZ13_9ROSI</name>
<keyword evidence="8" id="KW-1185">Reference proteome</keyword>
<keyword evidence="3" id="KW-0223">Dioxygenase</keyword>
<feature type="binding site" evidence="5">
    <location>
        <position position="1128"/>
    </location>
    <ligand>
        <name>Fe cation</name>
        <dbReference type="ChEBI" id="CHEBI:24875"/>
        <note>catalytic</note>
    </ligand>
</feature>
<dbReference type="GO" id="GO:0009570">
    <property type="term" value="C:chloroplast stroma"/>
    <property type="evidence" value="ECO:0007669"/>
    <property type="project" value="TreeGrafter"/>
</dbReference>
<feature type="domain" description="Exoribonuclease phosphorolytic" evidence="6">
    <location>
        <begin position="61"/>
        <end position="107"/>
    </location>
</feature>
<protein>
    <recommendedName>
        <fullName evidence="6">Exoribonuclease phosphorolytic domain-containing protein</fullName>
    </recommendedName>
</protein>
<dbReference type="OrthoDB" id="1069523at2759"/>
<evidence type="ECO:0000256" key="1">
    <source>
        <dbReference type="ARBA" id="ARBA00006787"/>
    </source>
</evidence>
<dbReference type="EMBL" id="VAHF01000005">
    <property type="protein sequence ID" value="TXG62004.1"/>
    <property type="molecule type" value="Genomic_DNA"/>
</dbReference>
<dbReference type="InterPro" id="IPR027408">
    <property type="entry name" value="PNPase/RNase_PH_dom_sf"/>
</dbReference>
<feature type="binding site" evidence="5">
    <location>
        <position position="1192"/>
    </location>
    <ligand>
        <name>Fe cation</name>
        <dbReference type="ChEBI" id="CHEBI:24875"/>
        <note>catalytic</note>
    </ligand>
</feature>
<dbReference type="PANTHER" id="PTHR10543:SF142">
    <property type="entry name" value="OS06G0162550 PROTEIN"/>
    <property type="match status" value="1"/>
</dbReference>
<sequence>MEIDRADGRTPNQLRPLSCSRNILHRAHGSASWSQGDTKVLAAVYGPKAGTKKNENPEKACIESICILTVNPNTTTSIIVQVVHDDGALLPCAINAACAALVDAGIPMKHLAVAICCCVAETGYVLLDPTKLEEQKMKAFAYLVFPNSILSVLPEVSSPAKGEPVEHGIITSITHGAMSGLASGHALLPVKEIMASSYLAFQVNCCQHKSSISHHFHVFKTLSSSVKPFLGELQQLSSRIDVSKAIKNTSVKFLDAFVDHVFEFIDQPLLPIQSNFAPVDELRAAVLIKSIEGEIPDDFPEGVYIRNGPNPLFGGFKSTKSLFGRSSHIWVEGEGMLHALYFKKGLDGSWIVVYNNRHVETETFKLEKQRNRPSFLPAIEGDSPAILSAYILNLLRFGKINKYISNTNVFEHSGKFYSVAENHIPQEINIFTLETLGNWDVNGTWNRPFTSHPKKAPGTGELVIMGVDATRPFVEVGVISADGNKLLHKVDLKLNRCSLCHEIGVTQRYNVFLDYPLSIDISRLVRGGPLIKYENEGYARIGIMPRYGNADSIKWFDVEPNCTFHILNCFEDGDEVVVWGCRALESIIPGPDLGLDKFEWFSRKFKHIEPVEESFDARTNDRLLFCRAYEWRLNMQTGEVKERNLTGTEFSMDFPMINGDYPGLQNKYGYTQIVDSKASSASGLPKYGGLAKLYFEEKNTEISMREVQSEELIKVEYHKFEEGVFCTGATFVSKGRGLEEDDGWIINFVHNENTNTSQVYIIDTKKFSVDDYFLCLERGRAASAKLSDFLRRSLQSQFSGNSSKAGLGIRTYPVKPVKEIMASSYLAFQVNCCRQKSSISHHFHVFKTLSSSVKPFLGELQQLSSRIDVSKAIKNTSVKFLDAFVDHVFEFMDQPLLPIQSNFAPVDELRAAVLIKSIEGEIPDDFPEGVYIRNGSNPLFGGFKSTKSLFGRSSHIWVEGEGMLHALYLKKGVDGSWIVVYNNRHVETETFKLEKQRNRPSFLPAVEGDSPAILSAYILNLFRFGKINKYFSNTNVFEHSGKFYSVAENHVPQEINIFTLETLGNWDVNGTWNRPFTSHPKKAPGTGELVIMGVDATRPFVEVGVISADGNKLLHKVDLKLNRCSLCHEIGVTQRYNVFLDYPLSIDISRLVRGGPLIKYENEGYARIGIMPRYGDADSIKWFDVEPNCTFHIFNCFEDGDEVVVWGCRALESIIPGPDLGLDKFEWFSRKFKHIEPVEESFDARTNDRLLFCRPYEWRLNMQTGEVKERNLIGTKFSMDFPMINGDYTGLQNKYGYTQIVDSKASSASGLPKYGGLAKLYFEEPNTEISMREVQSKELIKVEYHKFEEGVFCTGATFVSKGRGLEEDDGWIITFVHNENTNTSQVYVIDTKKFSGEPIAKITLPCRVPYGFHGAFMSTPLHIFEAL</sequence>
<dbReference type="GO" id="GO:0016121">
    <property type="term" value="P:carotene catabolic process"/>
    <property type="evidence" value="ECO:0007669"/>
    <property type="project" value="TreeGrafter"/>
</dbReference>
<keyword evidence="2 5" id="KW-0479">Metal-binding</keyword>
<evidence type="ECO:0000256" key="2">
    <source>
        <dbReference type="ARBA" id="ARBA00022723"/>
    </source>
</evidence>
<feature type="binding site" evidence="5">
    <location>
        <position position="1079"/>
    </location>
    <ligand>
        <name>Fe cation</name>
        <dbReference type="ChEBI" id="CHEBI:24875"/>
        <note>catalytic</note>
    </ligand>
</feature>
<dbReference type="Gene3D" id="3.30.230.70">
    <property type="entry name" value="GHMP Kinase, N-terminal domain"/>
    <property type="match status" value="2"/>
</dbReference>
<dbReference type="Pfam" id="PF03055">
    <property type="entry name" value="RPE65"/>
    <property type="match status" value="2"/>
</dbReference>
<gene>
    <name evidence="7" type="ORF">EZV62_013367</name>
</gene>
<evidence type="ECO:0000256" key="3">
    <source>
        <dbReference type="ARBA" id="ARBA00022964"/>
    </source>
</evidence>
<evidence type="ECO:0000259" key="6">
    <source>
        <dbReference type="Pfam" id="PF01138"/>
    </source>
</evidence>
<reference evidence="8" key="1">
    <citation type="journal article" date="2019" name="Gigascience">
        <title>De novo genome assembly of the endangered Acer yangbiense, a plant species with extremely small populations endemic to Yunnan Province, China.</title>
        <authorList>
            <person name="Yang J."/>
            <person name="Wariss H.M."/>
            <person name="Tao L."/>
            <person name="Zhang R."/>
            <person name="Yun Q."/>
            <person name="Hollingsworth P."/>
            <person name="Dao Z."/>
            <person name="Luo G."/>
            <person name="Guo H."/>
            <person name="Ma Y."/>
            <person name="Sun W."/>
        </authorList>
    </citation>
    <scope>NUCLEOTIDE SEQUENCE [LARGE SCALE GENOMIC DNA]</scope>
    <source>
        <strain evidence="8">cv. Malutang</strain>
    </source>
</reference>
<dbReference type="InterPro" id="IPR004294">
    <property type="entry name" value="Carotenoid_Oase"/>
</dbReference>
<dbReference type="PANTHER" id="PTHR10543">
    <property type="entry name" value="BETA-CAROTENE DIOXYGENASE"/>
    <property type="match status" value="1"/>
</dbReference>
<evidence type="ECO:0000256" key="4">
    <source>
        <dbReference type="ARBA" id="ARBA00023004"/>
    </source>
</evidence>
<organism evidence="7 8">
    <name type="scientific">Acer yangbiense</name>
    <dbReference type="NCBI Taxonomy" id="1000413"/>
    <lineage>
        <taxon>Eukaryota</taxon>
        <taxon>Viridiplantae</taxon>
        <taxon>Streptophyta</taxon>
        <taxon>Embryophyta</taxon>
        <taxon>Tracheophyta</taxon>
        <taxon>Spermatophyta</taxon>
        <taxon>Magnoliopsida</taxon>
        <taxon>eudicotyledons</taxon>
        <taxon>Gunneridae</taxon>
        <taxon>Pentapetalae</taxon>
        <taxon>rosids</taxon>
        <taxon>malvids</taxon>
        <taxon>Sapindales</taxon>
        <taxon>Sapindaceae</taxon>
        <taxon>Hippocastanoideae</taxon>
        <taxon>Acereae</taxon>
        <taxon>Acer</taxon>
    </lineage>
</organism>
<evidence type="ECO:0000313" key="7">
    <source>
        <dbReference type="EMBL" id="TXG62004.1"/>
    </source>
</evidence>
<evidence type="ECO:0000256" key="5">
    <source>
        <dbReference type="PIRSR" id="PIRSR604294-1"/>
    </source>
</evidence>
<feature type="binding site" evidence="5">
    <location>
        <position position="1413"/>
    </location>
    <ligand>
        <name>Fe cation</name>
        <dbReference type="ChEBI" id="CHEBI:24875"/>
        <note>catalytic</note>
    </ligand>
</feature>
<dbReference type="InterPro" id="IPR001247">
    <property type="entry name" value="ExoRNase_PH_dom1"/>
</dbReference>
<dbReference type="InterPro" id="IPR020568">
    <property type="entry name" value="Ribosomal_Su5_D2-typ_SF"/>
</dbReference>
<keyword evidence="4 5" id="KW-0408">Iron</keyword>
<dbReference type="GO" id="GO:0046872">
    <property type="term" value="F:metal ion binding"/>
    <property type="evidence" value="ECO:0007669"/>
    <property type="project" value="UniProtKB-KW"/>
</dbReference>
<dbReference type="SUPFAM" id="SSF54211">
    <property type="entry name" value="Ribosomal protein S5 domain 2-like"/>
    <property type="match status" value="1"/>
</dbReference>
<accession>A0A5C7HZ13</accession>
<comment type="caution">
    <text evidence="7">The sequence shown here is derived from an EMBL/GenBank/DDBJ whole genome shotgun (WGS) entry which is preliminary data.</text>
</comment>
<dbReference type="Pfam" id="PF01138">
    <property type="entry name" value="RNase_PH"/>
    <property type="match status" value="2"/>
</dbReference>
<comment type="similarity">
    <text evidence="1">Belongs to the carotenoid oxygenase family.</text>
</comment>
<dbReference type="GO" id="GO:0010436">
    <property type="term" value="F:carotenoid dioxygenase activity"/>
    <property type="evidence" value="ECO:0007669"/>
    <property type="project" value="TreeGrafter"/>
</dbReference>